<dbReference type="AlphaFoldDB" id="A0A8C4QX66"/>
<evidence type="ECO:0000259" key="17">
    <source>
        <dbReference type="Pfam" id="PF16484"/>
    </source>
</evidence>
<dbReference type="InterPro" id="IPR023213">
    <property type="entry name" value="CAT-like_dom_sf"/>
</dbReference>
<keyword evidence="19" id="KW-1185">Reference proteome</keyword>
<feature type="domain" description="Carnitine O-palmitoyltransferase N-terminal" evidence="17">
    <location>
        <begin position="1"/>
        <end position="47"/>
    </location>
</feature>
<dbReference type="GO" id="GO:0009437">
    <property type="term" value="P:carnitine metabolic process"/>
    <property type="evidence" value="ECO:0007669"/>
    <property type="project" value="TreeGrafter"/>
</dbReference>
<dbReference type="InterPro" id="IPR042231">
    <property type="entry name" value="Cho/carn_acyl_trans_2"/>
</dbReference>
<dbReference type="PROSITE" id="PS00439">
    <property type="entry name" value="ACYLTRANSF_C_1"/>
    <property type="match status" value="1"/>
</dbReference>
<dbReference type="Gene3D" id="3.30.559.70">
    <property type="entry name" value="Choline/Carnitine o-acyltransferase, domain 2"/>
    <property type="match status" value="2"/>
</dbReference>
<dbReference type="Pfam" id="PF00755">
    <property type="entry name" value="Carn_acyltransf"/>
    <property type="match status" value="2"/>
</dbReference>
<comment type="pathway">
    <text evidence="2">Lipid metabolism; fatty acid beta-oxidation.</text>
</comment>
<dbReference type="PANTHER" id="PTHR22589:SF55">
    <property type="entry name" value="CARNITINE O-PALMITOYLTRANSFERASE 1, BRAIN ISOFORM"/>
    <property type="match status" value="1"/>
</dbReference>
<dbReference type="OMA" id="PWAQMRQ"/>
<keyword evidence="5 14" id="KW-0808">Transferase</keyword>
<evidence type="ECO:0000256" key="3">
    <source>
        <dbReference type="ARBA" id="ARBA00005232"/>
    </source>
</evidence>
<feature type="domain" description="Choline/carnitine acyltransferase" evidence="16">
    <location>
        <begin position="270"/>
        <end position="702"/>
    </location>
</feature>
<keyword evidence="6 15" id="KW-0812">Transmembrane</keyword>
<dbReference type="GeneTree" id="ENSGT01150000286917"/>
<feature type="transmembrane region" description="Helical" evidence="15">
    <location>
        <begin position="54"/>
        <end position="75"/>
    </location>
</feature>
<keyword evidence="10 15" id="KW-0472">Membrane</keyword>
<dbReference type="UniPathway" id="UPA00659"/>
<proteinExistence type="inferred from homology"/>
<evidence type="ECO:0000256" key="11">
    <source>
        <dbReference type="ARBA" id="ARBA00023315"/>
    </source>
</evidence>
<dbReference type="Ensembl" id="ENSEBUT00000021559.1">
    <property type="protein sequence ID" value="ENSEBUP00000020984.1"/>
    <property type="gene ID" value="ENSEBUG00000012957.1"/>
</dbReference>
<dbReference type="Gene3D" id="1.10.275.20">
    <property type="entry name" value="Choline/Carnitine o-acyltransferase"/>
    <property type="match status" value="1"/>
</dbReference>
<evidence type="ECO:0000256" key="15">
    <source>
        <dbReference type="SAM" id="Phobius"/>
    </source>
</evidence>
<keyword evidence="4" id="KW-0813">Transport</keyword>
<name>A0A8C4QX66_EPTBU</name>
<evidence type="ECO:0000256" key="1">
    <source>
        <dbReference type="ARBA" id="ARBA00004141"/>
    </source>
</evidence>
<dbReference type="Gene3D" id="6.10.250.1760">
    <property type="match status" value="1"/>
</dbReference>
<feature type="domain" description="Choline/carnitine acyltransferase" evidence="16">
    <location>
        <begin position="174"/>
        <end position="257"/>
    </location>
</feature>
<evidence type="ECO:0000256" key="8">
    <source>
        <dbReference type="ARBA" id="ARBA00022989"/>
    </source>
</evidence>
<dbReference type="PROSITE" id="PS00440">
    <property type="entry name" value="ACYLTRANSF_C_2"/>
    <property type="match status" value="1"/>
</dbReference>
<dbReference type="GO" id="GO:0016020">
    <property type="term" value="C:membrane"/>
    <property type="evidence" value="ECO:0007669"/>
    <property type="project" value="UniProtKB-SubCell"/>
</dbReference>
<keyword evidence="7" id="KW-0276">Fatty acid metabolism</keyword>
<reference evidence="18" key="2">
    <citation type="submission" date="2025-09" db="UniProtKB">
        <authorList>
            <consortium name="Ensembl"/>
        </authorList>
    </citation>
    <scope>IDENTIFICATION</scope>
</reference>
<evidence type="ECO:0000256" key="13">
    <source>
        <dbReference type="PIRSR" id="PIRSR600542-1"/>
    </source>
</evidence>
<evidence type="ECO:0000256" key="10">
    <source>
        <dbReference type="ARBA" id="ARBA00023136"/>
    </source>
</evidence>
<dbReference type="Gene3D" id="3.30.559.10">
    <property type="entry name" value="Chloramphenicol acetyltransferase-like domain"/>
    <property type="match status" value="1"/>
</dbReference>
<protein>
    <submittedName>
        <fullName evidence="18">Carnitine palmitoyltransferase 1Cb</fullName>
    </submittedName>
</protein>
<dbReference type="InterPro" id="IPR039551">
    <property type="entry name" value="Cho/carn_acyl_trans"/>
</dbReference>
<organism evidence="18 19">
    <name type="scientific">Eptatretus burgeri</name>
    <name type="common">Inshore hagfish</name>
    <dbReference type="NCBI Taxonomy" id="7764"/>
    <lineage>
        <taxon>Eukaryota</taxon>
        <taxon>Metazoa</taxon>
        <taxon>Chordata</taxon>
        <taxon>Craniata</taxon>
        <taxon>Vertebrata</taxon>
        <taxon>Cyclostomata</taxon>
        <taxon>Myxini</taxon>
        <taxon>Myxiniformes</taxon>
        <taxon>Myxinidae</taxon>
        <taxon>Eptatretinae</taxon>
        <taxon>Eptatretus</taxon>
    </lineage>
</organism>
<dbReference type="InterPro" id="IPR000542">
    <property type="entry name" value="Carn_acyl_trans"/>
</dbReference>
<feature type="transmembrane region" description="Helical" evidence="15">
    <location>
        <begin position="104"/>
        <end position="126"/>
    </location>
</feature>
<evidence type="ECO:0000256" key="7">
    <source>
        <dbReference type="ARBA" id="ARBA00022832"/>
    </source>
</evidence>
<evidence type="ECO:0000256" key="9">
    <source>
        <dbReference type="ARBA" id="ARBA00023098"/>
    </source>
</evidence>
<reference evidence="18" key="1">
    <citation type="submission" date="2025-08" db="UniProtKB">
        <authorList>
            <consortium name="Ensembl"/>
        </authorList>
    </citation>
    <scope>IDENTIFICATION</scope>
</reference>
<keyword evidence="11 14" id="KW-0012">Acyltransferase</keyword>
<evidence type="ECO:0000256" key="5">
    <source>
        <dbReference type="ARBA" id="ARBA00022679"/>
    </source>
</evidence>
<comment type="catalytic activity">
    <reaction evidence="12">
        <text>4,8-dimethylnonanoyl-CoA + (R)-carnitine = O-4,8-dimethylnonanoyl-(R)-carnitine + CoA</text>
        <dbReference type="Rhea" id="RHEA:44860"/>
        <dbReference type="ChEBI" id="CHEBI:16347"/>
        <dbReference type="ChEBI" id="CHEBI:57287"/>
        <dbReference type="ChEBI" id="CHEBI:77061"/>
        <dbReference type="ChEBI" id="CHEBI:84654"/>
    </reaction>
</comment>
<keyword evidence="8 15" id="KW-1133">Transmembrane helix</keyword>
<dbReference type="SUPFAM" id="SSF52777">
    <property type="entry name" value="CoA-dependent acyltransferases"/>
    <property type="match status" value="2"/>
</dbReference>
<feature type="transmembrane region" description="Helical" evidence="15">
    <location>
        <begin position="147"/>
        <end position="167"/>
    </location>
</feature>
<dbReference type="InterPro" id="IPR042572">
    <property type="entry name" value="Carn_acyl_trans_N"/>
</dbReference>
<dbReference type="GO" id="GO:0006635">
    <property type="term" value="P:fatty acid beta-oxidation"/>
    <property type="evidence" value="ECO:0007669"/>
    <property type="project" value="UniProtKB-UniPathway"/>
</dbReference>
<evidence type="ECO:0000256" key="2">
    <source>
        <dbReference type="ARBA" id="ARBA00005005"/>
    </source>
</evidence>
<evidence type="ECO:0000256" key="14">
    <source>
        <dbReference type="RuleBase" id="RU003801"/>
    </source>
</evidence>
<evidence type="ECO:0000256" key="6">
    <source>
        <dbReference type="ARBA" id="ARBA00022692"/>
    </source>
</evidence>
<feature type="active site" description="Proton acceptor" evidence="13">
    <location>
        <position position="442"/>
    </location>
</feature>
<evidence type="ECO:0000313" key="19">
    <source>
        <dbReference type="Proteomes" id="UP000694388"/>
    </source>
</evidence>
<dbReference type="PANTHER" id="PTHR22589">
    <property type="entry name" value="CARNITINE O-ACYLTRANSFERASE"/>
    <property type="match status" value="1"/>
</dbReference>
<evidence type="ECO:0000256" key="12">
    <source>
        <dbReference type="ARBA" id="ARBA00048999"/>
    </source>
</evidence>
<dbReference type="InterPro" id="IPR032476">
    <property type="entry name" value="CPT_N"/>
</dbReference>
<evidence type="ECO:0000313" key="18">
    <source>
        <dbReference type="Ensembl" id="ENSEBUP00000020984.1"/>
    </source>
</evidence>
<sequence length="723" mass="82373">MAEAHQAVAFQFTVTPDGIDLHLSHEALWQVYQSGLRSWKKRLSRMKNSIKTGMYPATPSTWFVVVVAIMATRYARMEPSMGMIDKIRQSLPATEYLSHDSQDMVSSLLLATGLWLGLIFTLRNMLKLLLSYHRWMFQQHATISFTTKVWLMIMKLFHSSTAMLYSYQAFLPRLPVPAVKDTMNRYLESVKPLMDDEKFAKTKVLAKEFEQNLAPRLQRYLVLKSWWASNYVSDWWEEYIYLRGRTPIMVNSNFYGMPHGKLIFMPGGCVPLCSAQWERLFNTSRIPGIETDTVQHFKDGEYIAVYHCGRYFRLWLYHAGRPLSARELQNQFQYILDDASPPSPGEEQLAALTAGDRVPWAQARQTYFCRGVNRTSLDAVEKAAFFVALDDSEEGLEEDDVLGSLGHYAKSLLHGNCYNRWFDKSFTMVVFQNGKAGLNAEHSWADAPIIAHIYLADGNCKGDVAPGIPPPRRLDWNIPAKCQEMIAMSLGVARALADDVDFVVLPFTKFGKSFLKSCRVSPDAFVQIALQLAHYKDMGRFCLTYEASMTRLFREGRTETVRSCTVESCTFVRAMLDPHQTNAERMALFVRAAEKHQNLYRLAMTGAGIDRHLFCLYVVSRYLDVDSPFLKEVLSEPWRLSTSQTSLQQVKLFDFSKHPEFVSCGGGFGPVADDGYGVSYTIVGESMMNFHVSSKHSCPLTVSSLYTFNTIAQFQWLYGFSLL</sequence>
<dbReference type="FunFam" id="3.30.559.10:FF:000042">
    <property type="entry name" value="Carnitine Palmitoyl Transferase"/>
    <property type="match status" value="1"/>
</dbReference>
<dbReference type="Pfam" id="PF16484">
    <property type="entry name" value="CPT_N"/>
    <property type="match status" value="1"/>
</dbReference>
<comment type="similarity">
    <text evidence="3 14">Belongs to the carnitine/choline acetyltransferase family.</text>
</comment>
<keyword evidence="9" id="KW-0443">Lipid metabolism</keyword>
<dbReference type="Proteomes" id="UP000694388">
    <property type="component" value="Unplaced"/>
</dbReference>
<dbReference type="GO" id="GO:0004095">
    <property type="term" value="F:carnitine O-palmitoyltransferase activity"/>
    <property type="evidence" value="ECO:0007669"/>
    <property type="project" value="TreeGrafter"/>
</dbReference>
<comment type="subcellular location">
    <subcellularLocation>
        <location evidence="1">Membrane</location>
        <topology evidence="1">Multi-pass membrane protein</topology>
    </subcellularLocation>
</comment>
<evidence type="ECO:0000259" key="16">
    <source>
        <dbReference type="Pfam" id="PF00755"/>
    </source>
</evidence>
<dbReference type="GO" id="GO:0005739">
    <property type="term" value="C:mitochondrion"/>
    <property type="evidence" value="ECO:0007669"/>
    <property type="project" value="TreeGrafter"/>
</dbReference>
<evidence type="ECO:0000256" key="4">
    <source>
        <dbReference type="ARBA" id="ARBA00022448"/>
    </source>
</evidence>
<accession>A0A8C4QX66</accession>